<dbReference type="PROSITE" id="PS50053">
    <property type="entry name" value="UBIQUITIN_2"/>
    <property type="match status" value="1"/>
</dbReference>
<reference evidence="6" key="1">
    <citation type="submission" date="2021-02" db="EMBL/GenBank/DDBJ databases">
        <authorList>
            <person name="Nowell W R."/>
        </authorList>
    </citation>
    <scope>NUCLEOTIDE SEQUENCE</scope>
</reference>
<proteinExistence type="predicted"/>
<dbReference type="GO" id="GO:0003735">
    <property type="term" value="F:structural constituent of ribosome"/>
    <property type="evidence" value="ECO:0007669"/>
    <property type="project" value="InterPro"/>
</dbReference>
<protein>
    <recommendedName>
        <fullName evidence="4">Ubiquitin-like domain-containing protein</fullName>
    </recommendedName>
</protein>
<evidence type="ECO:0000256" key="2">
    <source>
        <dbReference type="ARBA" id="ARBA00023274"/>
    </source>
</evidence>
<dbReference type="InterPro" id="IPR006846">
    <property type="entry name" value="Ribosomal_eS30"/>
</dbReference>
<evidence type="ECO:0000259" key="4">
    <source>
        <dbReference type="PROSITE" id="PS50053"/>
    </source>
</evidence>
<dbReference type="GO" id="GO:0022627">
    <property type="term" value="C:cytosolic small ribosomal subunit"/>
    <property type="evidence" value="ECO:0007669"/>
    <property type="project" value="TreeGrafter"/>
</dbReference>
<dbReference type="InterPro" id="IPR029071">
    <property type="entry name" value="Ubiquitin-like_domsf"/>
</dbReference>
<dbReference type="Pfam" id="PF04758">
    <property type="entry name" value="Ribosomal_S30"/>
    <property type="match status" value="1"/>
</dbReference>
<organism evidence="6 7">
    <name type="scientific">Didymodactylos carnosus</name>
    <dbReference type="NCBI Taxonomy" id="1234261"/>
    <lineage>
        <taxon>Eukaryota</taxon>
        <taxon>Metazoa</taxon>
        <taxon>Spiralia</taxon>
        <taxon>Gnathifera</taxon>
        <taxon>Rotifera</taxon>
        <taxon>Eurotatoria</taxon>
        <taxon>Bdelloidea</taxon>
        <taxon>Philodinida</taxon>
        <taxon>Philodinidae</taxon>
        <taxon>Didymodactylos</taxon>
    </lineage>
</organism>
<feature type="region of interest" description="Disordered" evidence="3">
    <location>
        <begin position="82"/>
        <end position="112"/>
    </location>
</feature>
<accession>A0A8S2QUY6</accession>
<dbReference type="InterPro" id="IPR000626">
    <property type="entry name" value="Ubiquitin-like_dom"/>
</dbReference>
<comment type="caution">
    <text evidence="6">The sequence shown here is derived from an EMBL/GenBank/DDBJ whole genome shotgun (WGS) entry which is preliminary data.</text>
</comment>
<dbReference type="EMBL" id="CAJNOK010019916">
    <property type="protein sequence ID" value="CAF1308017.1"/>
    <property type="molecule type" value="Genomic_DNA"/>
</dbReference>
<feature type="domain" description="Ubiquitin-like" evidence="4">
    <location>
        <begin position="22"/>
        <end position="78"/>
    </location>
</feature>
<dbReference type="PANTHER" id="PTHR12650:SF15">
    <property type="entry name" value="RIBOSOMAL PROTEIN S30, ISOFORM A"/>
    <property type="match status" value="1"/>
</dbReference>
<dbReference type="AlphaFoldDB" id="A0A8S2QUY6"/>
<evidence type="ECO:0000313" key="5">
    <source>
        <dbReference type="EMBL" id="CAF1308017.1"/>
    </source>
</evidence>
<gene>
    <name evidence="5" type="ORF">OVA965_LOCUS28848</name>
    <name evidence="6" type="ORF">TMI583_LOCUS29610</name>
</gene>
<feature type="compositionally biased region" description="Basic and acidic residues" evidence="3">
    <location>
        <begin position="96"/>
        <end position="105"/>
    </location>
</feature>
<dbReference type="GO" id="GO:0006412">
    <property type="term" value="P:translation"/>
    <property type="evidence" value="ECO:0007669"/>
    <property type="project" value="InterPro"/>
</dbReference>
<evidence type="ECO:0000256" key="3">
    <source>
        <dbReference type="SAM" id="MobiDB-lite"/>
    </source>
</evidence>
<keyword evidence="2" id="KW-0687">Ribonucleoprotein</keyword>
<evidence type="ECO:0000256" key="1">
    <source>
        <dbReference type="ARBA" id="ARBA00022980"/>
    </source>
</evidence>
<dbReference type="Proteomes" id="UP000682733">
    <property type="component" value="Unassembled WGS sequence"/>
</dbReference>
<dbReference type="Gene3D" id="3.10.20.90">
    <property type="entry name" value="Phosphatidylinositol 3-kinase Catalytic Subunit, Chain A, domain 1"/>
    <property type="match status" value="1"/>
</dbReference>
<evidence type="ECO:0000313" key="6">
    <source>
        <dbReference type="EMBL" id="CAF4115284.1"/>
    </source>
</evidence>
<dbReference type="EMBL" id="CAJOBA010041500">
    <property type="protein sequence ID" value="CAF4115284.1"/>
    <property type="molecule type" value="Genomic_DNA"/>
</dbReference>
<dbReference type="PANTHER" id="PTHR12650">
    <property type="entry name" value="40S RIBOSOMAL PROTEIN S30/UBIQUITIN-LIKE PROTEIN FUBI"/>
    <property type="match status" value="1"/>
</dbReference>
<sequence>MQLFIRGGIELLSLDLENKDITVKDIKEIIAVEYEVETVDDILLSFSGIPLNDDDKQLVTVGLVQGATIDASVKLLGGKTHGQLSRAGKVKSATPKVEKQEDKPKKLTGRAKQRQLYTKRFVNKITIIDGRRCGPNSNQA</sequence>
<dbReference type="SUPFAM" id="SSF54236">
    <property type="entry name" value="Ubiquitin-like"/>
    <property type="match status" value="1"/>
</dbReference>
<keyword evidence="1" id="KW-0689">Ribosomal protein</keyword>
<dbReference type="Proteomes" id="UP000677228">
    <property type="component" value="Unassembled WGS sequence"/>
</dbReference>
<name>A0A8S2QUY6_9BILA</name>
<evidence type="ECO:0000313" key="7">
    <source>
        <dbReference type="Proteomes" id="UP000682733"/>
    </source>
</evidence>